<keyword evidence="1 3" id="KW-0732">Signal</keyword>
<feature type="domain" description="Yeast cell wall synthesis Kre9/Knh1-like N-terminal" evidence="4">
    <location>
        <begin position="28"/>
        <end position="121"/>
    </location>
</feature>
<dbReference type="EMBL" id="MU151054">
    <property type="protein sequence ID" value="KAF9454446.1"/>
    <property type="molecule type" value="Genomic_DNA"/>
</dbReference>
<dbReference type="OrthoDB" id="2432613at2759"/>
<feature type="region of interest" description="Disordered" evidence="2">
    <location>
        <begin position="126"/>
        <end position="163"/>
    </location>
</feature>
<sequence>MVSTFVFCLATALASAFVARAIVSPTEPSPGSVYREGETCPITWNADPDSPSDWKNMNIQLMTGDNFNMQHLTTVATNQDGSANGHFEYPCPGVTINAPIYFYQFTSPSTTNRTWTGRFAIASTTGQTVSPPNATQPGSGEAIPWGTGSLSDPSKAVPPPASAGGSVVSASGALLATTSLSSTPSSALPVTLSSTLLSSSALTTGSPSVIVTPSPSAFIVTTTVPAASTADSAPASPSQSNSASGMSATSMTSLILPALAFMLI</sequence>
<dbReference type="PANTHER" id="PTHR40633">
    <property type="entry name" value="MATRIX PROTEIN, PUTATIVE (AFU_ORTHOLOGUE AFUA_8G05410)-RELATED"/>
    <property type="match status" value="1"/>
</dbReference>
<evidence type="ECO:0000256" key="2">
    <source>
        <dbReference type="SAM" id="MobiDB-lite"/>
    </source>
</evidence>
<gene>
    <name evidence="5" type="ORF">P691DRAFT_770636</name>
</gene>
<evidence type="ECO:0000256" key="3">
    <source>
        <dbReference type="SAM" id="SignalP"/>
    </source>
</evidence>
<feature type="chain" id="PRO_5040151209" description="Yeast cell wall synthesis Kre9/Knh1-like N-terminal domain-containing protein" evidence="3">
    <location>
        <begin position="17"/>
        <end position="264"/>
    </location>
</feature>
<dbReference type="InterPro" id="IPR052982">
    <property type="entry name" value="SRP1/TIP1-like"/>
</dbReference>
<organism evidence="5 6">
    <name type="scientific">Macrolepiota fuliginosa MF-IS2</name>
    <dbReference type="NCBI Taxonomy" id="1400762"/>
    <lineage>
        <taxon>Eukaryota</taxon>
        <taxon>Fungi</taxon>
        <taxon>Dikarya</taxon>
        <taxon>Basidiomycota</taxon>
        <taxon>Agaricomycotina</taxon>
        <taxon>Agaricomycetes</taxon>
        <taxon>Agaricomycetidae</taxon>
        <taxon>Agaricales</taxon>
        <taxon>Agaricineae</taxon>
        <taxon>Agaricaceae</taxon>
        <taxon>Macrolepiota</taxon>
    </lineage>
</organism>
<evidence type="ECO:0000313" key="5">
    <source>
        <dbReference type="EMBL" id="KAF9454446.1"/>
    </source>
</evidence>
<feature type="compositionally biased region" description="Polar residues" evidence="2">
    <location>
        <begin position="126"/>
        <end position="138"/>
    </location>
</feature>
<dbReference type="AlphaFoldDB" id="A0A9P6C6W5"/>
<reference evidence="5" key="1">
    <citation type="submission" date="2020-11" db="EMBL/GenBank/DDBJ databases">
        <authorList>
            <consortium name="DOE Joint Genome Institute"/>
            <person name="Ahrendt S."/>
            <person name="Riley R."/>
            <person name="Andreopoulos W."/>
            <person name="Labutti K."/>
            <person name="Pangilinan J."/>
            <person name="Ruiz-Duenas F.J."/>
            <person name="Barrasa J.M."/>
            <person name="Sanchez-Garcia M."/>
            <person name="Camarero S."/>
            <person name="Miyauchi S."/>
            <person name="Serrano A."/>
            <person name="Linde D."/>
            <person name="Babiker R."/>
            <person name="Drula E."/>
            <person name="Ayuso-Fernandez I."/>
            <person name="Pacheco R."/>
            <person name="Padilla G."/>
            <person name="Ferreira P."/>
            <person name="Barriuso J."/>
            <person name="Kellner H."/>
            <person name="Castanera R."/>
            <person name="Alfaro M."/>
            <person name="Ramirez L."/>
            <person name="Pisabarro A.G."/>
            <person name="Kuo A."/>
            <person name="Tritt A."/>
            <person name="Lipzen A."/>
            <person name="He G."/>
            <person name="Yan M."/>
            <person name="Ng V."/>
            <person name="Cullen D."/>
            <person name="Martin F."/>
            <person name="Rosso M.-N."/>
            <person name="Henrissat B."/>
            <person name="Hibbett D."/>
            <person name="Martinez A.T."/>
            <person name="Grigoriev I.V."/>
        </authorList>
    </citation>
    <scope>NUCLEOTIDE SEQUENCE</scope>
    <source>
        <strain evidence="5">MF-IS2</strain>
    </source>
</reference>
<dbReference type="PANTHER" id="PTHR40633:SF1">
    <property type="entry name" value="GPI ANCHORED SERINE-THREONINE RICH PROTEIN (AFU_ORTHOLOGUE AFUA_1G03630)"/>
    <property type="match status" value="1"/>
</dbReference>
<feature type="signal peptide" evidence="3">
    <location>
        <begin position="1"/>
        <end position="16"/>
    </location>
</feature>
<name>A0A9P6C6W5_9AGAR</name>
<proteinExistence type="predicted"/>
<protein>
    <recommendedName>
        <fullName evidence="4">Yeast cell wall synthesis Kre9/Knh1-like N-terminal domain-containing protein</fullName>
    </recommendedName>
</protein>
<dbReference type="InterPro" id="IPR018466">
    <property type="entry name" value="Kre9/Knh1-like_N"/>
</dbReference>
<keyword evidence="6" id="KW-1185">Reference proteome</keyword>
<comment type="caution">
    <text evidence="5">The sequence shown here is derived from an EMBL/GenBank/DDBJ whole genome shotgun (WGS) entry which is preliminary data.</text>
</comment>
<evidence type="ECO:0000259" key="4">
    <source>
        <dbReference type="Pfam" id="PF10342"/>
    </source>
</evidence>
<evidence type="ECO:0000256" key="1">
    <source>
        <dbReference type="ARBA" id="ARBA00022729"/>
    </source>
</evidence>
<evidence type="ECO:0000313" key="6">
    <source>
        <dbReference type="Proteomes" id="UP000807342"/>
    </source>
</evidence>
<accession>A0A9P6C6W5</accession>
<dbReference type="Pfam" id="PF10342">
    <property type="entry name" value="Kre9_KNH"/>
    <property type="match status" value="1"/>
</dbReference>
<dbReference type="Proteomes" id="UP000807342">
    <property type="component" value="Unassembled WGS sequence"/>
</dbReference>